<name>A0A0P1EV60_9RHOB</name>
<dbReference type="AlphaFoldDB" id="A0A0P1EV60"/>
<proteinExistence type="predicted"/>
<gene>
    <name evidence="2" type="ORF">RUA4292_00116</name>
</gene>
<feature type="domain" description="Primase C-terminal 2" evidence="1">
    <location>
        <begin position="253"/>
        <end position="319"/>
    </location>
</feature>
<dbReference type="RefSeq" id="WP_058275846.1">
    <property type="nucleotide sequence ID" value="NZ_CYPU01000006.1"/>
</dbReference>
<evidence type="ECO:0000313" key="2">
    <source>
        <dbReference type="EMBL" id="CUH45953.1"/>
    </source>
</evidence>
<evidence type="ECO:0000313" key="3">
    <source>
        <dbReference type="Proteomes" id="UP000050783"/>
    </source>
</evidence>
<dbReference type="GeneID" id="55491449"/>
<dbReference type="InterPro" id="IPR014819">
    <property type="entry name" value="PriCT_2"/>
</dbReference>
<evidence type="ECO:0000259" key="1">
    <source>
        <dbReference type="Pfam" id="PF08707"/>
    </source>
</evidence>
<dbReference type="EMBL" id="CYPU01000006">
    <property type="protein sequence ID" value="CUH45953.1"/>
    <property type="molecule type" value="Genomic_DNA"/>
</dbReference>
<dbReference type="Proteomes" id="UP000050783">
    <property type="component" value="Unassembled WGS sequence"/>
</dbReference>
<dbReference type="GO" id="GO:0016817">
    <property type="term" value="F:hydrolase activity, acting on acid anhydrides"/>
    <property type="evidence" value="ECO:0007669"/>
    <property type="project" value="InterPro"/>
</dbReference>
<sequence>MTNLPQQAVSGHHQAWLGNGFTEIIPVIPAGAVLHEHSKVDPKARGKCPGEFYGGAWDGMGSWPNYVVDPIKPVRYDELGANVGLKMGFDWCALDVDITDDVTAQAMLQRVHDLGRGGYFIRWGQIPKFLVLFKIAPGEAIRRRQFPIKKDGVTQKVEVLGITATGRASQAVVAGTHPSGAQYQWNTQPVASAVPEASADQMEWLVDQMMQVAESRGWTRGKATNVNTSNDGLSNLGAEPFDPSLVGPVVDLIPNVDVEYDEWISIAYAIKNALGGGGWDIFERWSARAPKNVPAYTKRTWDTFKPDNMSGFGKLVYWARQACGGELPGELETKVKTG</sequence>
<reference evidence="2 3" key="1">
    <citation type="submission" date="2015-09" db="EMBL/GenBank/DDBJ databases">
        <authorList>
            <consortium name="Swine Surveillance"/>
        </authorList>
    </citation>
    <scope>NUCLEOTIDE SEQUENCE [LARGE SCALE GENOMIC DNA]</scope>
    <source>
        <strain evidence="2 3">CECT 4292</strain>
    </source>
</reference>
<organism evidence="2 3">
    <name type="scientific">Ruegeria atlantica</name>
    <dbReference type="NCBI Taxonomy" id="81569"/>
    <lineage>
        <taxon>Bacteria</taxon>
        <taxon>Pseudomonadati</taxon>
        <taxon>Pseudomonadota</taxon>
        <taxon>Alphaproteobacteria</taxon>
        <taxon>Rhodobacterales</taxon>
        <taxon>Roseobacteraceae</taxon>
        <taxon>Ruegeria</taxon>
    </lineage>
</organism>
<protein>
    <recommendedName>
        <fullName evidence="1">Primase C-terminal 2 domain-containing protein</fullName>
    </recommendedName>
</protein>
<accession>A0A0P1EV60</accession>
<dbReference type="Pfam" id="PF08707">
    <property type="entry name" value="PriCT_2"/>
    <property type="match status" value="1"/>
</dbReference>
<dbReference type="OrthoDB" id="9763644at2"/>